<feature type="compositionally biased region" description="Acidic residues" evidence="1">
    <location>
        <begin position="155"/>
        <end position="166"/>
    </location>
</feature>
<evidence type="ECO:0000313" key="2">
    <source>
        <dbReference type="EMBL" id="KAK7273947.1"/>
    </source>
</evidence>
<sequence length="430" mass="48594">MAQGMEAHRDVLRRYNGNNMVKNGSTVADKVLYRDVLLKPNDNYVKGSHGTHANTKSGALNMVKRPDGDTRQKGTWLPKGWLKGWFRLMERSHGGEAINRVVKVMIDGEIFDIRILEEPFVDFLTFRGKKKLEDQEAAMGSSGFGGSQATAASEFNDDDSTSGDDDCINHGLGNDNDFEFFNEDLEEENINNENILQKNLERMHTEEFPDVSNISLTHVQKIAAEFIMEEEQFRNSSSFKNNSISHVSDSLALDIHDAHFKPTNICPTYGPACVDIPLGGSPIEKKQAQVRFNRSGKDDGIPNSSSPTITKPAHDIEELEAKAEESVLDDQEIVTRGMKHYELWKLASNRESLLLARSRINWLKEGDANTKCFHAVINHRRCTNKLKTIRFEDRWIEGVVEVKEAVKNFFKNHFVEPMPNRPLLQGVSFG</sequence>
<evidence type="ECO:0000256" key="1">
    <source>
        <dbReference type="SAM" id="MobiDB-lite"/>
    </source>
</evidence>
<protein>
    <submittedName>
        <fullName evidence="2">Uncharacterized protein</fullName>
    </submittedName>
</protein>
<feature type="region of interest" description="Disordered" evidence="1">
    <location>
        <begin position="138"/>
        <end position="168"/>
    </location>
</feature>
<organism evidence="2 3">
    <name type="scientific">Crotalaria pallida</name>
    <name type="common">Smooth rattlebox</name>
    <name type="synonym">Crotalaria striata</name>
    <dbReference type="NCBI Taxonomy" id="3830"/>
    <lineage>
        <taxon>Eukaryota</taxon>
        <taxon>Viridiplantae</taxon>
        <taxon>Streptophyta</taxon>
        <taxon>Embryophyta</taxon>
        <taxon>Tracheophyta</taxon>
        <taxon>Spermatophyta</taxon>
        <taxon>Magnoliopsida</taxon>
        <taxon>eudicotyledons</taxon>
        <taxon>Gunneridae</taxon>
        <taxon>Pentapetalae</taxon>
        <taxon>rosids</taxon>
        <taxon>fabids</taxon>
        <taxon>Fabales</taxon>
        <taxon>Fabaceae</taxon>
        <taxon>Papilionoideae</taxon>
        <taxon>50 kb inversion clade</taxon>
        <taxon>genistoids sensu lato</taxon>
        <taxon>core genistoids</taxon>
        <taxon>Crotalarieae</taxon>
        <taxon>Crotalaria</taxon>
    </lineage>
</organism>
<feature type="region of interest" description="Disordered" evidence="1">
    <location>
        <begin position="47"/>
        <end position="71"/>
    </location>
</feature>
<dbReference type="AlphaFoldDB" id="A0AAN9FCR7"/>
<reference evidence="2 3" key="1">
    <citation type="submission" date="2024-01" db="EMBL/GenBank/DDBJ databases">
        <title>The genomes of 5 underutilized Papilionoideae crops provide insights into root nodulation and disease resistanc.</title>
        <authorList>
            <person name="Yuan L."/>
        </authorList>
    </citation>
    <scope>NUCLEOTIDE SEQUENCE [LARGE SCALE GENOMIC DNA]</scope>
    <source>
        <strain evidence="2">ZHUSHIDOU_FW_LH</strain>
        <tissue evidence="2">Leaf</tissue>
    </source>
</reference>
<comment type="caution">
    <text evidence="2">The sequence shown here is derived from an EMBL/GenBank/DDBJ whole genome shotgun (WGS) entry which is preliminary data.</text>
</comment>
<gene>
    <name evidence="2" type="ORF">RIF29_15015</name>
</gene>
<name>A0AAN9FCR7_CROPI</name>
<accession>A0AAN9FCR7</accession>
<proteinExistence type="predicted"/>
<evidence type="ECO:0000313" key="3">
    <source>
        <dbReference type="Proteomes" id="UP001372338"/>
    </source>
</evidence>
<keyword evidence="3" id="KW-1185">Reference proteome</keyword>
<dbReference type="EMBL" id="JAYWIO010000003">
    <property type="protein sequence ID" value="KAK7273947.1"/>
    <property type="molecule type" value="Genomic_DNA"/>
</dbReference>
<dbReference type="Proteomes" id="UP001372338">
    <property type="component" value="Unassembled WGS sequence"/>
</dbReference>